<dbReference type="GO" id="GO:0004735">
    <property type="term" value="F:pyrroline-5-carboxylate reductase activity"/>
    <property type="evidence" value="ECO:0007669"/>
    <property type="project" value="UniProtKB-EC"/>
</dbReference>
<dbReference type="InterPro" id="IPR008927">
    <property type="entry name" value="6-PGluconate_DH-like_C_sf"/>
</dbReference>
<evidence type="ECO:0000256" key="7">
    <source>
        <dbReference type="ARBA" id="ARBA00022857"/>
    </source>
</evidence>
<feature type="domain" description="Pyrroline-5-carboxylate reductase dimerisation" evidence="14">
    <location>
        <begin position="207"/>
        <end position="311"/>
    </location>
</feature>
<comment type="pathway">
    <text evidence="11">Amino-acid biosynthesis; L-proline biosynthesis; L-proline from L-glutamate 5-semialdehyde: step 1/1.</text>
</comment>
<dbReference type="UniPathway" id="UPA00098">
    <property type="reaction ID" value="UER00361"/>
</dbReference>
<dbReference type="InterPro" id="IPR029036">
    <property type="entry name" value="P5CR_dimer"/>
</dbReference>
<evidence type="ECO:0000259" key="13">
    <source>
        <dbReference type="Pfam" id="PF03807"/>
    </source>
</evidence>
<dbReference type="OrthoDB" id="10263291at2759"/>
<dbReference type="Gene3D" id="3.40.50.720">
    <property type="entry name" value="NAD(P)-binding Rossmann-like Domain"/>
    <property type="match status" value="1"/>
</dbReference>
<evidence type="ECO:0000256" key="5">
    <source>
        <dbReference type="ARBA" id="ARBA00022605"/>
    </source>
</evidence>
<dbReference type="PANTHER" id="PTHR11645">
    <property type="entry name" value="PYRROLINE-5-CARBOXYLATE REDUCTASE"/>
    <property type="match status" value="1"/>
</dbReference>
<dbReference type="InterPro" id="IPR000304">
    <property type="entry name" value="Pyrroline-COOH_reductase"/>
</dbReference>
<evidence type="ECO:0000256" key="2">
    <source>
        <dbReference type="ARBA" id="ARBA00005525"/>
    </source>
</evidence>
<evidence type="ECO:0000313" key="16">
    <source>
        <dbReference type="Proteomes" id="UP000355283"/>
    </source>
</evidence>
<evidence type="ECO:0000256" key="10">
    <source>
        <dbReference type="ARBA" id="ARBA00052690"/>
    </source>
</evidence>
<dbReference type="FunFam" id="1.10.3730.10:FF:000001">
    <property type="entry name" value="Pyrroline-5-carboxylate reductase"/>
    <property type="match status" value="1"/>
</dbReference>
<name>A0A4D9D7H1_9STRA</name>
<evidence type="ECO:0000256" key="9">
    <source>
        <dbReference type="ARBA" id="ARBA00050547"/>
    </source>
</evidence>
<dbReference type="InterPro" id="IPR028939">
    <property type="entry name" value="P5C_Rdtase_cat_N"/>
</dbReference>
<organism evidence="15 16">
    <name type="scientific">Nannochloropsis salina CCMP1776</name>
    <dbReference type="NCBI Taxonomy" id="1027361"/>
    <lineage>
        <taxon>Eukaryota</taxon>
        <taxon>Sar</taxon>
        <taxon>Stramenopiles</taxon>
        <taxon>Ochrophyta</taxon>
        <taxon>Eustigmatophyceae</taxon>
        <taxon>Eustigmatales</taxon>
        <taxon>Monodopsidaceae</taxon>
        <taxon>Microchloropsis</taxon>
        <taxon>Microchloropsis salina</taxon>
    </lineage>
</organism>
<evidence type="ECO:0000259" key="14">
    <source>
        <dbReference type="Pfam" id="PF14748"/>
    </source>
</evidence>
<dbReference type="FunFam" id="3.40.50.720:FF:000190">
    <property type="entry name" value="Pyrroline-5-carboxylate reductase"/>
    <property type="match status" value="1"/>
</dbReference>
<keyword evidence="5 11" id="KW-0028">Amino-acid biosynthesis</keyword>
<reference evidence="15 16" key="1">
    <citation type="submission" date="2019-01" db="EMBL/GenBank/DDBJ databases">
        <title>Nuclear Genome Assembly of the Microalgal Biofuel strain Nannochloropsis salina CCMP1776.</title>
        <authorList>
            <person name="Hovde B."/>
        </authorList>
    </citation>
    <scope>NUCLEOTIDE SEQUENCE [LARGE SCALE GENOMIC DNA]</scope>
    <source>
        <strain evidence="15 16">CCMP1776</strain>
    </source>
</reference>
<feature type="domain" description="Pyrroline-5-carboxylate reductase catalytic N-terminal" evidence="13">
    <location>
        <begin position="49"/>
        <end position="144"/>
    </location>
</feature>
<evidence type="ECO:0000256" key="11">
    <source>
        <dbReference type="RuleBase" id="RU003903"/>
    </source>
</evidence>
<comment type="subcellular location">
    <subcellularLocation>
        <location evidence="1">Cytoplasm</location>
    </subcellularLocation>
</comment>
<dbReference type="AlphaFoldDB" id="A0A4D9D7H1"/>
<dbReference type="InterPro" id="IPR036291">
    <property type="entry name" value="NAD(P)-bd_dom_sf"/>
</dbReference>
<dbReference type="Pfam" id="PF03807">
    <property type="entry name" value="F420_oxidored"/>
    <property type="match status" value="1"/>
</dbReference>
<evidence type="ECO:0000256" key="3">
    <source>
        <dbReference type="ARBA" id="ARBA00021413"/>
    </source>
</evidence>
<gene>
    <name evidence="15" type="ORF">NSK_000883</name>
</gene>
<dbReference type="EC" id="1.5.1.2" evidence="11"/>
<keyword evidence="16" id="KW-1185">Reference proteome</keyword>
<proteinExistence type="inferred from homology"/>
<evidence type="ECO:0000256" key="1">
    <source>
        <dbReference type="ARBA" id="ARBA00004496"/>
    </source>
</evidence>
<keyword evidence="6 11" id="KW-0641">Proline biosynthesis</keyword>
<dbReference type="InterPro" id="IPR053790">
    <property type="entry name" value="P5CR-like_CS"/>
</dbReference>
<evidence type="ECO:0000256" key="6">
    <source>
        <dbReference type="ARBA" id="ARBA00022650"/>
    </source>
</evidence>
<dbReference type="SUPFAM" id="SSF51735">
    <property type="entry name" value="NAD(P)-binding Rossmann-fold domains"/>
    <property type="match status" value="1"/>
</dbReference>
<keyword evidence="7 11" id="KW-0521">NADP</keyword>
<accession>A0A4D9D7H1</accession>
<sequence>MSEAPTRQAPSSSTASSTNASPPHPQHAKPGPLRPAGGAKSGEGEKKFTVGFIGGGMMASALIRGLVKAGVVPNFAISVSDPYKPMRDKLAAEVGVIAYDDNIQVIEHAQVIVLAVKPDIIPQVLRELSQRVTRHHLIISIAAGATLQLMEHQLPDQTRVVRVMPNTPCLVGECAAAFALGGSCLPEDAVLVKRIFSAVGAAFEVKEKDLNAVTGLSGSGPAYVFMMIEAMADGGVRAGLPRSVAMQLAAQTVKGAATMVQVTGEHPGVLKDQVASPGGTTITGIEALEKGGLRSTVIGAVVAAAERSKQLAESSKPTPNPRQS</sequence>
<dbReference type="HAMAP" id="MF_01925">
    <property type="entry name" value="P5C_reductase"/>
    <property type="match status" value="1"/>
</dbReference>
<dbReference type="GO" id="GO:0005737">
    <property type="term" value="C:cytoplasm"/>
    <property type="evidence" value="ECO:0007669"/>
    <property type="project" value="UniProtKB-SubCell"/>
</dbReference>
<dbReference type="Gene3D" id="1.10.3730.10">
    <property type="entry name" value="ProC C-terminal domain-like"/>
    <property type="match status" value="1"/>
</dbReference>
<keyword evidence="8 11" id="KW-0560">Oxidoreductase</keyword>
<dbReference type="EMBL" id="SDOX01000005">
    <property type="protein sequence ID" value="TFJ87532.1"/>
    <property type="molecule type" value="Genomic_DNA"/>
</dbReference>
<evidence type="ECO:0000313" key="15">
    <source>
        <dbReference type="EMBL" id="TFJ87532.1"/>
    </source>
</evidence>
<comment type="similarity">
    <text evidence="2 11">Belongs to the pyrroline-5-carboxylate reductase family.</text>
</comment>
<dbReference type="PANTHER" id="PTHR11645:SF0">
    <property type="entry name" value="PYRROLINE-5-CARBOXYLATE REDUCTASE 3"/>
    <property type="match status" value="1"/>
</dbReference>
<comment type="catalytic activity">
    <reaction evidence="9">
        <text>L-proline + NAD(+) = (S)-1-pyrroline-5-carboxylate + NADH + 2 H(+)</text>
        <dbReference type="Rhea" id="RHEA:14105"/>
        <dbReference type="ChEBI" id="CHEBI:15378"/>
        <dbReference type="ChEBI" id="CHEBI:17388"/>
        <dbReference type="ChEBI" id="CHEBI:57540"/>
        <dbReference type="ChEBI" id="CHEBI:57945"/>
        <dbReference type="ChEBI" id="CHEBI:60039"/>
        <dbReference type="EC" id="1.5.1.2"/>
    </reaction>
</comment>
<evidence type="ECO:0000256" key="12">
    <source>
        <dbReference type="SAM" id="MobiDB-lite"/>
    </source>
</evidence>
<dbReference type="Proteomes" id="UP000355283">
    <property type="component" value="Unassembled WGS sequence"/>
</dbReference>
<feature type="compositionally biased region" description="Low complexity" evidence="12">
    <location>
        <begin position="1"/>
        <end position="21"/>
    </location>
</feature>
<dbReference type="SUPFAM" id="SSF48179">
    <property type="entry name" value="6-phosphogluconate dehydrogenase C-terminal domain-like"/>
    <property type="match status" value="1"/>
</dbReference>
<comment type="catalytic activity">
    <reaction evidence="10 11">
        <text>L-proline + NADP(+) = (S)-1-pyrroline-5-carboxylate + NADPH + 2 H(+)</text>
        <dbReference type="Rhea" id="RHEA:14109"/>
        <dbReference type="ChEBI" id="CHEBI:15378"/>
        <dbReference type="ChEBI" id="CHEBI:17388"/>
        <dbReference type="ChEBI" id="CHEBI:57783"/>
        <dbReference type="ChEBI" id="CHEBI:58349"/>
        <dbReference type="ChEBI" id="CHEBI:60039"/>
        <dbReference type="EC" id="1.5.1.2"/>
    </reaction>
</comment>
<dbReference type="NCBIfam" id="TIGR00112">
    <property type="entry name" value="proC"/>
    <property type="match status" value="1"/>
</dbReference>
<evidence type="ECO:0000256" key="8">
    <source>
        <dbReference type="ARBA" id="ARBA00023002"/>
    </source>
</evidence>
<dbReference type="Pfam" id="PF14748">
    <property type="entry name" value="P5CR_dimer"/>
    <property type="match status" value="1"/>
</dbReference>
<evidence type="ECO:0000256" key="4">
    <source>
        <dbReference type="ARBA" id="ARBA00022490"/>
    </source>
</evidence>
<comment type="caution">
    <text evidence="15">The sequence shown here is derived from an EMBL/GenBank/DDBJ whole genome shotgun (WGS) entry which is preliminary data.</text>
</comment>
<dbReference type="GO" id="GO:0055129">
    <property type="term" value="P:L-proline biosynthetic process"/>
    <property type="evidence" value="ECO:0007669"/>
    <property type="project" value="UniProtKB-UniPathway"/>
</dbReference>
<keyword evidence="4" id="KW-0963">Cytoplasm</keyword>
<feature type="region of interest" description="Disordered" evidence="12">
    <location>
        <begin position="1"/>
        <end position="43"/>
    </location>
</feature>
<dbReference type="PROSITE" id="PS00521">
    <property type="entry name" value="P5CR"/>
    <property type="match status" value="1"/>
</dbReference>
<protein>
    <recommendedName>
        <fullName evidence="3 11">Pyrroline-5-carboxylate reductase</fullName>
        <ecNumber evidence="11">1.5.1.2</ecNumber>
    </recommendedName>
</protein>